<dbReference type="EMBL" id="MSCJ01000003">
    <property type="protein sequence ID" value="PQJ62642.1"/>
    <property type="molecule type" value="Genomic_DNA"/>
</dbReference>
<dbReference type="PANTHER" id="PTHR30546">
    <property type="entry name" value="FLAVODOXIN-RELATED PROTEIN WRBA-RELATED"/>
    <property type="match status" value="1"/>
</dbReference>
<dbReference type="PANTHER" id="PTHR30546:SF23">
    <property type="entry name" value="FLAVOPROTEIN-LIKE PROTEIN YCP4-RELATED"/>
    <property type="match status" value="1"/>
</dbReference>
<dbReference type="PROSITE" id="PS50902">
    <property type="entry name" value="FLAVODOXIN_LIKE"/>
    <property type="match status" value="1"/>
</dbReference>
<organism evidence="4 5">
    <name type="scientific">Photobacterium angustum</name>
    <dbReference type="NCBI Taxonomy" id="661"/>
    <lineage>
        <taxon>Bacteria</taxon>
        <taxon>Pseudomonadati</taxon>
        <taxon>Pseudomonadota</taxon>
        <taxon>Gammaproteobacteria</taxon>
        <taxon>Vibrionales</taxon>
        <taxon>Vibrionaceae</taxon>
        <taxon>Photobacterium</taxon>
    </lineage>
</organism>
<dbReference type="InterPro" id="IPR008254">
    <property type="entry name" value="Flavodoxin/NO_synth"/>
</dbReference>
<keyword evidence="2" id="KW-0288">FMN</keyword>
<proteinExistence type="predicted"/>
<reference evidence="4 5" key="1">
    <citation type="submission" date="2016-12" db="EMBL/GenBank/DDBJ databases">
        <title>Diversity of luminous bacteria.</title>
        <authorList>
            <person name="Yoshizawa S."/>
            <person name="Kogure K."/>
        </authorList>
    </citation>
    <scope>NUCLEOTIDE SEQUENCE [LARGE SCALE GENOMIC DNA]</scope>
    <source>
        <strain evidence="4 5">LC1-200</strain>
    </source>
</reference>
<gene>
    <name evidence="4" type="ORF">BTO08_20670</name>
</gene>
<dbReference type="Pfam" id="PF03358">
    <property type="entry name" value="FMN_red"/>
    <property type="match status" value="1"/>
</dbReference>
<dbReference type="GO" id="GO:0010181">
    <property type="term" value="F:FMN binding"/>
    <property type="evidence" value="ECO:0007669"/>
    <property type="project" value="InterPro"/>
</dbReference>
<evidence type="ECO:0000313" key="4">
    <source>
        <dbReference type="EMBL" id="PQJ62642.1"/>
    </source>
</evidence>
<name>A0A2S7VLI6_PHOAN</name>
<dbReference type="Proteomes" id="UP000238730">
    <property type="component" value="Unassembled WGS sequence"/>
</dbReference>
<dbReference type="InterPro" id="IPR005025">
    <property type="entry name" value="FMN_Rdtase-like_dom"/>
</dbReference>
<dbReference type="InterPro" id="IPR029039">
    <property type="entry name" value="Flavoprotein-like_sf"/>
</dbReference>
<dbReference type="RefSeq" id="WP_105062431.1">
    <property type="nucleotide sequence ID" value="NZ_MSCJ01000003.1"/>
</dbReference>
<dbReference type="Gene3D" id="3.40.50.360">
    <property type="match status" value="1"/>
</dbReference>
<dbReference type="SUPFAM" id="SSF52218">
    <property type="entry name" value="Flavoproteins"/>
    <property type="match status" value="1"/>
</dbReference>
<accession>A0A2S7VLI6</accession>
<feature type="domain" description="Flavodoxin-like" evidence="3">
    <location>
        <begin position="4"/>
        <end position="178"/>
    </location>
</feature>
<evidence type="ECO:0000259" key="3">
    <source>
        <dbReference type="PROSITE" id="PS50902"/>
    </source>
</evidence>
<evidence type="ECO:0000256" key="2">
    <source>
        <dbReference type="ARBA" id="ARBA00022643"/>
    </source>
</evidence>
<keyword evidence="1" id="KW-0285">Flavoprotein</keyword>
<dbReference type="OrthoDB" id="9801479at2"/>
<dbReference type="GO" id="GO:0003955">
    <property type="term" value="F:NAD(P)H dehydrogenase (quinone) activity"/>
    <property type="evidence" value="ECO:0007669"/>
    <property type="project" value="TreeGrafter"/>
</dbReference>
<protein>
    <submittedName>
        <fullName evidence="4">Flavodoxin</fullName>
    </submittedName>
</protein>
<comment type="caution">
    <text evidence="4">The sequence shown here is derived from an EMBL/GenBank/DDBJ whole genome shotgun (WGS) entry which is preliminary data.</text>
</comment>
<sequence length="182" mass="19803">MKAIGIVYFSNTGITETLVEACCNELGSEPVEVITHKITGTEIIEGRFVNHEIMEKLQHCQAIIFASPTYMGSVAAQFKAFADATSDKWCDQRLSGKIAAGITSGGSLNGDQTETLRYFQILASQHGMIWMGIDSPSNFNALGVNRLGCQSGVVATSEDGKPDAKDINTAKYLARRIYQFIQ</sequence>
<dbReference type="AlphaFoldDB" id="A0A2S7VLI6"/>
<evidence type="ECO:0000313" key="5">
    <source>
        <dbReference type="Proteomes" id="UP000238730"/>
    </source>
</evidence>
<evidence type="ECO:0000256" key="1">
    <source>
        <dbReference type="ARBA" id="ARBA00022630"/>
    </source>
</evidence>
<dbReference type="GO" id="GO:0016020">
    <property type="term" value="C:membrane"/>
    <property type="evidence" value="ECO:0007669"/>
    <property type="project" value="TreeGrafter"/>
</dbReference>